<proteinExistence type="predicted"/>
<evidence type="ECO:0000313" key="6">
    <source>
        <dbReference type="Proteomes" id="UP000297385"/>
    </source>
</evidence>
<dbReference type="InterPro" id="IPR036388">
    <property type="entry name" value="WH-like_DNA-bd_sf"/>
</dbReference>
<sequence>MDCSVQRFSADCPSRVFFDQTTDKWSIMVLAALDAGPHRFNAIKRRLEGVTQKALTQCLRRLERNGLVSRRVIPISPLAVEYELTTLGVSLLPTFVQLYSWIMDHLQDIEAARTAFDGRSAGALRFGGDG</sequence>
<reference evidence="5 6" key="1">
    <citation type="submission" date="2019-03" db="EMBL/GenBank/DDBJ databases">
        <title>Complete Genome Sequence of Paraburkholderia dipogonis ICMP 19430T, a Nitrogen-fixing Symbiont of the South African Invasive Legume Dipogon lignosus in New Zealand.</title>
        <authorList>
            <person name="De Meyer S.E."/>
        </authorList>
    </citation>
    <scope>NUCLEOTIDE SEQUENCE [LARGE SCALE GENOMIC DNA]</scope>
    <source>
        <strain evidence="5 6">ICMP 19430</strain>
    </source>
</reference>
<evidence type="ECO:0000256" key="2">
    <source>
        <dbReference type="ARBA" id="ARBA00023125"/>
    </source>
</evidence>
<dbReference type="GeneID" id="97310953"/>
<dbReference type="SUPFAM" id="SSF46785">
    <property type="entry name" value="Winged helix' DNA-binding domain"/>
    <property type="match status" value="1"/>
</dbReference>
<dbReference type="EMBL" id="SNVI01000002">
    <property type="protein sequence ID" value="TFE41925.1"/>
    <property type="molecule type" value="Genomic_DNA"/>
</dbReference>
<organism evidence="5 6">
    <name type="scientific">Paraburkholderia dipogonis</name>
    <dbReference type="NCBI Taxonomy" id="1211383"/>
    <lineage>
        <taxon>Bacteria</taxon>
        <taxon>Pseudomonadati</taxon>
        <taxon>Pseudomonadota</taxon>
        <taxon>Betaproteobacteria</taxon>
        <taxon>Burkholderiales</taxon>
        <taxon>Burkholderiaceae</taxon>
        <taxon>Paraburkholderia</taxon>
    </lineage>
</organism>
<dbReference type="PANTHER" id="PTHR33204">
    <property type="entry name" value="TRANSCRIPTIONAL REGULATOR, MARR FAMILY"/>
    <property type="match status" value="1"/>
</dbReference>
<protein>
    <submittedName>
        <fullName evidence="5">Transcriptional regulator</fullName>
    </submittedName>
</protein>
<keyword evidence="2" id="KW-0238">DNA-binding</keyword>
<dbReference type="GO" id="GO:0003677">
    <property type="term" value="F:DNA binding"/>
    <property type="evidence" value="ECO:0007669"/>
    <property type="project" value="UniProtKB-KW"/>
</dbReference>
<dbReference type="InterPro" id="IPR036390">
    <property type="entry name" value="WH_DNA-bd_sf"/>
</dbReference>
<dbReference type="Pfam" id="PF01638">
    <property type="entry name" value="HxlR"/>
    <property type="match status" value="1"/>
</dbReference>
<dbReference type="InterPro" id="IPR002577">
    <property type="entry name" value="HTH_HxlR"/>
</dbReference>
<accession>A0A4Y8MX19</accession>
<evidence type="ECO:0000259" key="4">
    <source>
        <dbReference type="PROSITE" id="PS51118"/>
    </source>
</evidence>
<comment type="caution">
    <text evidence="5">The sequence shown here is derived from an EMBL/GenBank/DDBJ whole genome shotgun (WGS) entry which is preliminary data.</text>
</comment>
<evidence type="ECO:0000256" key="3">
    <source>
        <dbReference type="ARBA" id="ARBA00023163"/>
    </source>
</evidence>
<keyword evidence="1" id="KW-0805">Transcription regulation</keyword>
<name>A0A4Y8MX19_9BURK</name>
<evidence type="ECO:0000256" key="1">
    <source>
        <dbReference type="ARBA" id="ARBA00023015"/>
    </source>
</evidence>
<dbReference type="Proteomes" id="UP000297385">
    <property type="component" value="Unassembled WGS sequence"/>
</dbReference>
<gene>
    <name evidence="5" type="ORF">E2553_35455</name>
</gene>
<feature type="domain" description="HTH hxlR-type" evidence="4">
    <location>
        <begin position="12"/>
        <end position="110"/>
    </location>
</feature>
<dbReference type="AlphaFoldDB" id="A0A4Y8MX19"/>
<dbReference type="Gene3D" id="1.10.10.10">
    <property type="entry name" value="Winged helix-like DNA-binding domain superfamily/Winged helix DNA-binding domain"/>
    <property type="match status" value="1"/>
</dbReference>
<evidence type="ECO:0000313" key="5">
    <source>
        <dbReference type="EMBL" id="TFE41925.1"/>
    </source>
</evidence>
<keyword evidence="3" id="KW-0804">Transcription</keyword>
<dbReference type="PROSITE" id="PS51118">
    <property type="entry name" value="HTH_HXLR"/>
    <property type="match status" value="1"/>
</dbReference>
<dbReference type="PANTHER" id="PTHR33204:SF39">
    <property type="entry name" value="TRANSCRIPTIONAL REGULATORY PROTEIN"/>
    <property type="match status" value="1"/>
</dbReference>
<dbReference type="RefSeq" id="WP_134465202.1">
    <property type="nucleotide sequence ID" value="NZ_JBHMFL010000064.1"/>
</dbReference>